<dbReference type="InterPro" id="IPR000524">
    <property type="entry name" value="Tscrpt_reg_HTH_GntR"/>
</dbReference>
<dbReference type="PRINTS" id="PR00035">
    <property type="entry name" value="HTHGNTR"/>
</dbReference>
<dbReference type="GO" id="GO:0030170">
    <property type="term" value="F:pyridoxal phosphate binding"/>
    <property type="evidence" value="ECO:0007669"/>
    <property type="project" value="InterPro"/>
</dbReference>
<dbReference type="Proteomes" id="UP000238365">
    <property type="component" value="Chromosome"/>
</dbReference>
<keyword evidence="8" id="KW-1185">Reference proteome</keyword>
<keyword evidence="3" id="KW-0805">Transcription regulation</keyword>
<dbReference type="KEGG" id="pgz:C2E15_14670"/>
<organism evidence="7 8">
    <name type="scientific">Mixta gaviniae</name>
    <dbReference type="NCBI Taxonomy" id="665914"/>
    <lineage>
        <taxon>Bacteria</taxon>
        <taxon>Pseudomonadati</taxon>
        <taxon>Pseudomonadota</taxon>
        <taxon>Gammaproteobacteria</taxon>
        <taxon>Enterobacterales</taxon>
        <taxon>Erwiniaceae</taxon>
        <taxon>Mixta</taxon>
    </lineage>
</organism>
<dbReference type="Pfam" id="PF00155">
    <property type="entry name" value="Aminotran_1_2"/>
    <property type="match status" value="1"/>
</dbReference>
<dbReference type="Gene3D" id="1.10.10.10">
    <property type="entry name" value="Winged helix-like DNA-binding domain superfamily/Winged helix DNA-binding domain"/>
    <property type="match status" value="1"/>
</dbReference>
<dbReference type="InterPro" id="IPR015421">
    <property type="entry name" value="PyrdxlP-dep_Trfase_major"/>
</dbReference>
<dbReference type="PROSITE" id="PS50949">
    <property type="entry name" value="HTH_GNTR"/>
    <property type="match status" value="1"/>
</dbReference>
<evidence type="ECO:0000256" key="1">
    <source>
        <dbReference type="ARBA" id="ARBA00005384"/>
    </source>
</evidence>
<dbReference type="CDD" id="cd00609">
    <property type="entry name" value="AAT_like"/>
    <property type="match status" value="1"/>
</dbReference>
<gene>
    <name evidence="7" type="ORF">C2E15_14670</name>
</gene>
<proteinExistence type="inferred from homology"/>
<dbReference type="Pfam" id="PF00392">
    <property type="entry name" value="GntR"/>
    <property type="match status" value="1"/>
</dbReference>
<dbReference type="PANTHER" id="PTHR46577:SF1">
    <property type="entry name" value="HTH-TYPE TRANSCRIPTIONAL REGULATORY PROTEIN GABR"/>
    <property type="match status" value="1"/>
</dbReference>
<dbReference type="Gene3D" id="3.40.640.10">
    <property type="entry name" value="Type I PLP-dependent aspartate aminotransferase-like (Major domain)"/>
    <property type="match status" value="1"/>
</dbReference>
<keyword evidence="2" id="KW-0663">Pyridoxal phosphate</keyword>
<evidence type="ECO:0000313" key="7">
    <source>
        <dbReference type="EMBL" id="AUX94199.1"/>
    </source>
</evidence>
<dbReference type="EMBL" id="CP026377">
    <property type="protein sequence ID" value="AUX94199.1"/>
    <property type="molecule type" value="Genomic_DNA"/>
</dbReference>
<evidence type="ECO:0000259" key="6">
    <source>
        <dbReference type="PROSITE" id="PS50949"/>
    </source>
</evidence>
<dbReference type="GO" id="GO:0003700">
    <property type="term" value="F:DNA-binding transcription factor activity"/>
    <property type="evidence" value="ECO:0007669"/>
    <property type="project" value="InterPro"/>
</dbReference>
<feature type="domain" description="HTH gntR-type" evidence="6">
    <location>
        <begin position="18"/>
        <end position="86"/>
    </location>
</feature>
<protein>
    <submittedName>
        <fullName evidence="7">GntR family transcriptional regulator</fullName>
    </submittedName>
</protein>
<dbReference type="PANTHER" id="PTHR46577">
    <property type="entry name" value="HTH-TYPE TRANSCRIPTIONAL REGULATORY PROTEIN GABR"/>
    <property type="match status" value="1"/>
</dbReference>
<dbReference type="SMART" id="SM00345">
    <property type="entry name" value="HTH_GNTR"/>
    <property type="match status" value="1"/>
</dbReference>
<dbReference type="CDD" id="cd07377">
    <property type="entry name" value="WHTH_GntR"/>
    <property type="match status" value="1"/>
</dbReference>
<evidence type="ECO:0000313" key="8">
    <source>
        <dbReference type="Proteomes" id="UP000238365"/>
    </source>
</evidence>
<keyword evidence="4" id="KW-0238">DNA-binding</keyword>
<evidence type="ECO:0000256" key="3">
    <source>
        <dbReference type="ARBA" id="ARBA00023015"/>
    </source>
</evidence>
<sequence>MAALSARILMLYSAQHSATRRDRLCNALRQAIGEGALTAGNRLPSSRLLAVELQLSRVTVEAAYGQLESEGYLMRKTGQGTFVAVTLRAPDVKPAAGGVPQNVTLSRRAATVVASGGCQDPLYPQAFAAGSPELRAFPHQLWRRLTARQQRLGSTLMRYGDPQGWLPLRQAIAAYLAQARGVRCVPEQIMVLTSSQQALQMLSLLLLDSGEEVWMENPGYPGARHAFLCAGAHISGVAVDERGAVPPANGAPRLIYLTPSHQYPTGAPLSLERRLAWLTLAEQKQSWIVEDDYDSEFWYDAQPMPAMQGLRPDGRVIYLGTFSKSLFPSLRLAWMVVPDAFIDPLMRLRSVMDGHSALLPQAVTAAFIEQGHYAAHLRLMRQLYQSRRDLLQEQLNTRLSDPLQLLPCRGGLQMTALLRQGEEAALTRRAAQQQLLLPRLAPCWPGAEFPKQQGWLLGFAALERAEIIAGVNKLAALFRP</sequence>
<dbReference type="InterPro" id="IPR004839">
    <property type="entry name" value="Aminotransferase_I/II_large"/>
</dbReference>
<dbReference type="SUPFAM" id="SSF53383">
    <property type="entry name" value="PLP-dependent transferases"/>
    <property type="match status" value="1"/>
</dbReference>
<name>A0A2L0II68_9GAMM</name>
<dbReference type="InterPro" id="IPR015424">
    <property type="entry name" value="PyrdxlP-dep_Trfase"/>
</dbReference>
<dbReference type="GO" id="GO:0003677">
    <property type="term" value="F:DNA binding"/>
    <property type="evidence" value="ECO:0007669"/>
    <property type="project" value="UniProtKB-KW"/>
</dbReference>
<dbReference type="AlphaFoldDB" id="A0A2L0II68"/>
<comment type="similarity">
    <text evidence="1">In the C-terminal section; belongs to the class-I pyridoxal-phosphate-dependent aminotransferase family.</text>
</comment>
<dbReference type="InterPro" id="IPR051446">
    <property type="entry name" value="HTH_trans_reg/aminotransferase"/>
</dbReference>
<evidence type="ECO:0000256" key="2">
    <source>
        <dbReference type="ARBA" id="ARBA00022898"/>
    </source>
</evidence>
<dbReference type="SUPFAM" id="SSF46785">
    <property type="entry name" value="Winged helix' DNA-binding domain"/>
    <property type="match status" value="1"/>
</dbReference>
<evidence type="ECO:0000256" key="5">
    <source>
        <dbReference type="ARBA" id="ARBA00023163"/>
    </source>
</evidence>
<evidence type="ECO:0000256" key="4">
    <source>
        <dbReference type="ARBA" id="ARBA00023125"/>
    </source>
</evidence>
<dbReference type="InterPro" id="IPR036388">
    <property type="entry name" value="WH-like_DNA-bd_sf"/>
</dbReference>
<dbReference type="InterPro" id="IPR036390">
    <property type="entry name" value="WH_DNA-bd_sf"/>
</dbReference>
<dbReference type="RefSeq" id="WP_104958031.1">
    <property type="nucleotide sequence ID" value="NZ_CP026377.1"/>
</dbReference>
<keyword evidence="5" id="KW-0804">Transcription</keyword>
<reference evidence="7 8" key="1">
    <citation type="submission" date="2018-01" db="EMBL/GenBank/DDBJ databases">
        <title>Complete and assembled Genome of Pantoea gaviniae DSM22758T.</title>
        <authorList>
            <person name="Stevens M.J.A."/>
            <person name="Zurfluh K."/>
            <person name="Stephan R."/>
        </authorList>
    </citation>
    <scope>NUCLEOTIDE SEQUENCE [LARGE SCALE GENOMIC DNA]</scope>
    <source>
        <strain evidence="7 8">DSM 22758</strain>
    </source>
</reference>
<accession>A0A2L0II68</accession>